<feature type="region of interest" description="Disordered" evidence="14">
    <location>
        <begin position="942"/>
        <end position="1045"/>
    </location>
</feature>
<feature type="compositionally biased region" description="Basic and acidic residues" evidence="14">
    <location>
        <begin position="2111"/>
        <end position="2123"/>
    </location>
</feature>
<comment type="subcellular location">
    <subcellularLocation>
        <location evidence="2">Nucleus</location>
    </subcellularLocation>
</comment>
<keyword evidence="11" id="KW-0539">Nucleus</keyword>
<keyword evidence="19" id="KW-1185">Reference proteome</keyword>
<dbReference type="Pfam" id="PF01352">
    <property type="entry name" value="KRAB"/>
    <property type="match status" value="2"/>
</dbReference>
<feature type="domain" description="C2H2-type" evidence="15">
    <location>
        <begin position="2019"/>
        <end position="2046"/>
    </location>
</feature>
<feature type="compositionally biased region" description="Low complexity" evidence="14">
    <location>
        <begin position="2069"/>
        <end position="2079"/>
    </location>
</feature>
<dbReference type="FunFam" id="3.30.160.60:FF:000100">
    <property type="entry name" value="Zinc finger 45-like"/>
    <property type="match status" value="1"/>
</dbReference>
<dbReference type="PROSITE" id="PS50805">
    <property type="entry name" value="KRAB"/>
    <property type="match status" value="2"/>
</dbReference>
<dbReference type="FunFam" id="3.30.160.60:FF:000866">
    <property type="entry name" value="zinc finger protein 212"/>
    <property type="match status" value="1"/>
</dbReference>
<dbReference type="SUPFAM" id="SSF109640">
    <property type="entry name" value="KRAB domain (Kruppel-associated box)"/>
    <property type="match status" value="2"/>
</dbReference>
<feature type="domain" description="C2H2-type" evidence="15">
    <location>
        <begin position="401"/>
        <end position="428"/>
    </location>
</feature>
<dbReference type="PANTHER" id="PTHR24381">
    <property type="entry name" value="ZINC FINGER PROTEIN"/>
    <property type="match status" value="1"/>
</dbReference>
<evidence type="ECO:0000256" key="1">
    <source>
        <dbReference type="ARBA" id="ARBA00003767"/>
    </source>
</evidence>
<dbReference type="FunFam" id="3.30.160.60:FF:000336">
    <property type="entry name" value="zinc finger protein 768"/>
    <property type="match status" value="1"/>
</dbReference>
<comment type="similarity">
    <text evidence="3">Belongs to the krueppel C2H2-type zinc-finger protein family.</text>
</comment>
<feature type="region of interest" description="Disordered" evidence="14">
    <location>
        <begin position="2380"/>
        <end position="2439"/>
    </location>
</feature>
<dbReference type="PROSITE" id="PS50157">
    <property type="entry name" value="ZINC_FINGER_C2H2_2"/>
    <property type="match status" value="14"/>
</dbReference>
<keyword evidence="10" id="KW-0804">Transcription</keyword>
<keyword evidence="8" id="KW-0805">Transcription regulation</keyword>
<dbReference type="InterPro" id="IPR036051">
    <property type="entry name" value="KRAB_dom_sf"/>
</dbReference>
<dbReference type="FunFam" id="3.30.160.60:FF:000363">
    <property type="entry name" value="Zinc finger protein 239"/>
    <property type="match status" value="1"/>
</dbReference>
<keyword evidence="7" id="KW-0862">Zinc</keyword>
<evidence type="ECO:0000313" key="18">
    <source>
        <dbReference type="EMBL" id="KAK7798906.1"/>
    </source>
</evidence>
<sequence length="2439" mass="269831">MLLILRALAFINHTERLGFRGAVHLPGALWRNRNSARREQRLQLFLARGGGGRSQNAPCINTAAAAASRSPGVWWSGTQPEHSPASRCCGATATMAESAPARHRRKRRSTPLAPATQPSQTTEKNPYFQTTEISLWTVVAAIQAVEKKMESQAARLQSLEGRAGTAEKKLADFEKTAVEFSNQLEGKWAVLGTLVQEYGLLQRRLENVENLLRNRNFWVLRLPPGSKGETPKVSESLENDEVCFSEQEWENLEDWQKELYRNVMESNYETLVSLKVLGQPEEEVELGAEMVGDLVEEGTHLADRAMVKQEDPASLPSMFSSAAEQQAFFGVEQAVFWNSPGDSALLESGPGDSNPESVEDSRNPAPGRKLDCPRKQKSQRQVPLGQECEQSLKVKRDTSPYKCSECQISFRYKQQLTAHMQSHMGRESYSASEPEESLRPRPRLKPQAKKSKLHQCDVCHRSFSCKVSLVTHQRCHQQEGPSASPHVQERFSPNSLVALPGHIPWRKSRSSLICGYCGKSFSHPSDLVRHQRIHTGERPYSCPECEKSFVQKQHLLQHQKIHQRERGTGSQFQGPPSISHVFPQLIGATEVGQEEAPEAPAGSKDFFEEAASSVLAYSTFIAVVKLETHMLQESGNFLSISLPGVFPEFLSRPAARRPVPGSASRACGRGVVRSRVRPFGRQGALCAPGRGLPRGSVKGPAGHVARDCWSLRPPGKQFRRWAAPVRQRRAACAWPNLSAENLSPRVVRPVGRGAHPGEDTVAMAEAAPARPQPDAEKSSYLYSTEITLWTVVAAVQALEKKVDSCLARLLTLEGRSGTAEKKLADCEKTTVEFSNQLEGKWAVLGTLLQEHGLLQRRMEDMESLMRNRNFLILRLPPGSKGEVPKVPMTFDDVAVYFSELEWGKLEDWQKELYKRVMRDNYETLVSLDYAISKPSILTRIERGEEPCSAGPWGQTGSEEEAACPRNPNTGIPLSPEHAPNPASPALEEPKERQAPKQQQQPLQEEARVILPETDTGIPVSTSTLPVKQKGESTEGEFPPSPPTNSLPFVGPGGGAMTIKTEAQSEDESEQQLLESLSQSMCRAHKRPRTRGPRRHHAQGVPRVLVREPQAAEAREEPPCIRPRQRQRERAFPCPDCGESFRLKINLTIHQRTHVEEEEHGEVGSDLPVGSGESHAALEPGEVVVPGPVIRWLPEEPTNHRSLASSAFMGQRSRTKVYHCSECLLSFQRRKTLILHQRQHTGIKQGWPACPYCGKVFRRPSDLFRHQRIHTGERPYQCPKCGRAFNRNHHLTVHMHTHSPGYPVFPHFVCLLGSPALKRKADQRSLPWHPLALLSTLIFFPGDPKPLWGRAFLLPPPCGADRTCLGGLAAALKAECSGVLNAQGDLTLLPSPRVAVASFTTFTRSCEGNGSSECHSSRVSGLSASPFSSLLILCPFSPDSLLQEEPLSFSKWQFLQFLERKTFQPSWYLRGPSKAPAEAQGFEVTVSDRSILREKGHLALTPAGWRQRVPHIWFLNGVWALCSQEAGPPWLANGEPACGGWGLRSSRGSSGGAAETPLAHDSVYSVPRLFAPDGRTNEAGSRATMTEAAAAPDWHVGTDLQQQAQIHSAEISLLAILAAVQAVEKKTESQAVHLQSLEVRTGSAEKRLADFEKTAMELSSQVEGKWAVLGTLLQEYGLLQRRLENLENQMQTRNSWVLRLPASNKDEAPKVSITTEEVAECFPEQQEVGPEDWQKQLCKDTAKESREVLGTLEPGQLEPSPSALPWIKQEEEAYEKSLRETSAYLCSETWLGNKKRNLEGESVLPDPAWATEGRLSKEDFERATCGDLLPVSREREVASLPRGSQSQPVPATEGTENGQNFIVKELSTQHELPHHGSQPFASLQCPQSATQRVTLTRNHRAPAAQRAYTCVQCGKSFVHQSTLTTHYRTHTGEKPYKCAECEKRFGRLSTLLEHQRTHTGERPFPCAQCGRRFGRLSTLVEHRRTHTGEKPFPCTQCDKRFTRLANLTVHQSVHSGEHAFQCTQCGSCFTHKPSFLRHLRSHSQEKRFTCGQCGKSFTCRSWLVRHQGSHARSASSASMAGEKSSPSFESATGLPKGAARGKFSSDPSISPRSKDTKASQDHKAYGRQQLSNHGQEGLVGSLHSCLSVKMENAGCVVPAICRLPRGRFSPMDCRCLVPLSFLLHGRFLPPKCCRNRGEGRMKRECICQQQQRLPGITTISGGWPGLELGVTVSNRPTLLPVPLGLVYIWGLLPEDAGFGKAVERTGPVSEAVELIYPERKSCTDKANPGFPPHDGHSNLKFGSEIFFVLQAVDHIPADIPERLLNTTDAEEDCSAVCCGDFRENYIVVIQAASLGPCTSEQVRETAGWGVDTRTISLLHLQPKGTHLRTNRRDGSGGRAPDPSTRGPKLDSWPGTASSSRDRLSAAERPTHNLPPATVDP</sequence>
<reference evidence="18 19" key="1">
    <citation type="journal article" date="2023" name="bioRxiv">
        <title>Conserved and derived expression patterns and positive selection on dental genes reveal complex evolutionary context of ever-growing rodent molars.</title>
        <authorList>
            <person name="Calamari Z.T."/>
            <person name="Song A."/>
            <person name="Cohen E."/>
            <person name="Akter M."/>
            <person name="Roy R.D."/>
            <person name="Hallikas O."/>
            <person name="Christensen M.M."/>
            <person name="Li P."/>
            <person name="Marangoni P."/>
            <person name="Jernvall J."/>
            <person name="Klein O.D."/>
        </authorList>
    </citation>
    <scope>NUCLEOTIDE SEQUENCE [LARGE SCALE GENOMIC DNA]</scope>
    <source>
        <strain evidence="18">V071</strain>
    </source>
</reference>
<feature type="domain" description="C2H2-type" evidence="15">
    <location>
        <begin position="540"/>
        <end position="567"/>
    </location>
</feature>
<keyword evidence="4" id="KW-0479">Metal-binding</keyword>
<dbReference type="GO" id="GO:0005634">
    <property type="term" value="C:nucleus"/>
    <property type="evidence" value="ECO:0007669"/>
    <property type="project" value="UniProtKB-SubCell"/>
</dbReference>
<dbReference type="FunFam" id="3.30.160.60:FF:000180">
    <property type="entry name" value="Zinc finger protein 689"/>
    <property type="match status" value="1"/>
</dbReference>
<evidence type="ECO:0000256" key="10">
    <source>
        <dbReference type="ARBA" id="ARBA00023163"/>
    </source>
</evidence>
<dbReference type="FunFam" id="3.30.160.60:FF:000145">
    <property type="entry name" value="Zinc finger protein 574"/>
    <property type="match status" value="1"/>
</dbReference>
<evidence type="ECO:0000256" key="14">
    <source>
        <dbReference type="SAM" id="MobiDB-lite"/>
    </source>
</evidence>
<feature type="compositionally biased region" description="Basic and acidic residues" evidence="14">
    <location>
        <begin position="2418"/>
        <end position="2429"/>
    </location>
</feature>
<dbReference type="FunFam" id="3.30.160.60:FF:000045">
    <property type="entry name" value="ZFP69 zinc finger protein B"/>
    <property type="match status" value="1"/>
</dbReference>
<evidence type="ECO:0000256" key="5">
    <source>
        <dbReference type="ARBA" id="ARBA00022737"/>
    </source>
</evidence>
<dbReference type="FunFam" id="3.30.160.60:FF:000083">
    <property type="entry name" value="Immunodeficiency virus type I enhancer binding protein 1"/>
    <property type="match status" value="1"/>
</dbReference>
<evidence type="ECO:0000259" key="17">
    <source>
        <dbReference type="PROSITE" id="PS50806"/>
    </source>
</evidence>
<dbReference type="CDD" id="cd07765">
    <property type="entry name" value="KRAB_A-box"/>
    <property type="match status" value="2"/>
</dbReference>
<dbReference type="FunFam" id="3.30.160.60:FF:001156">
    <property type="entry name" value="Zinc finger protein 407"/>
    <property type="match status" value="1"/>
</dbReference>
<proteinExistence type="inferred from homology"/>
<dbReference type="GO" id="GO:0008270">
    <property type="term" value="F:zinc ion binding"/>
    <property type="evidence" value="ECO:0007669"/>
    <property type="project" value="UniProtKB-KW"/>
</dbReference>
<evidence type="ECO:0000256" key="6">
    <source>
        <dbReference type="ARBA" id="ARBA00022771"/>
    </source>
</evidence>
<dbReference type="GO" id="GO:0000981">
    <property type="term" value="F:DNA-binding transcription factor activity, RNA polymerase II-specific"/>
    <property type="evidence" value="ECO:0007669"/>
    <property type="project" value="TreeGrafter"/>
</dbReference>
<dbReference type="PROSITE" id="PS00028">
    <property type="entry name" value="ZINC_FINGER_C2H2_1"/>
    <property type="match status" value="14"/>
</dbReference>
<dbReference type="SMART" id="SM00349">
    <property type="entry name" value="KRAB"/>
    <property type="match status" value="2"/>
</dbReference>
<feature type="domain" description="C2H2-type" evidence="15">
    <location>
        <begin position="1247"/>
        <end position="1274"/>
    </location>
</feature>
<feature type="domain" description="C2H2-type" evidence="15">
    <location>
        <begin position="2047"/>
        <end position="2074"/>
    </location>
</feature>
<feature type="domain" description="C2H2-type" evidence="15">
    <location>
        <begin position="454"/>
        <end position="481"/>
    </location>
</feature>
<protein>
    <recommendedName>
        <fullName evidence="20">Zinc finger protein 777</fullName>
    </recommendedName>
</protein>
<comment type="caution">
    <text evidence="18">The sequence shown here is derived from an EMBL/GenBank/DDBJ whole genome shotgun (WGS) entry which is preliminary data.</text>
</comment>
<feature type="domain" description="C2H2-type" evidence="15">
    <location>
        <begin position="1217"/>
        <end position="1244"/>
    </location>
</feature>
<keyword evidence="13" id="KW-0175">Coiled coil</keyword>
<feature type="region of interest" description="Disordered" evidence="14">
    <location>
        <begin position="419"/>
        <end position="449"/>
    </location>
</feature>
<dbReference type="SUPFAM" id="SSF57667">
    <property type="entry name" value="beta-beta-alpha zinc fingers"/>
    <property type="match status" value="8"/>
</dbReference>
<feature type="region of interest" description="Disordered" evidence="14">
    <location>
        <begin position="341"/>
        <end position="386"/>
    </location>
</feature>
<evidence type="ECO:0000259" key="16">
    <source>
        <dbReference type="PROSITE" id="PS50805"/>
    </source>
</evidence>
<feature type="domain" description="KRAB" evidence="16">
    <location>
        <begin position="235"/>
        <end position="314"/>
    </location>
</feature>
<feature type="domain" description="C2H2-type" evidence="15">
    <location>
        <begin position="1935"/>
        <end position="1962"/>
    </location>
</feature>
<evidence type="ECO:0000256" key="4">
    <source>
        <dbReference type="ARBA" id="ARBA00022723"/>
    </source>
</evidence>
<dbReference type="Gene3D" id="3.30.160.60">
    <property type="entry name" value="Classic Zinc Finger"/>
    <property type="match status" value="14"/>
</dbReference>
<accession>A0AAW0HBS9</accession>
<dbReference type="GO" id="GO:0000977">
    <property type="term" value="F:RNA polymerase II transcription regulatory region sequence-specific DNA binding"/>
    <property type="evidence" value="ECO:0007669"/>
    <property type="project" value="TreeGrafter"/>
</dbReference>
<evidence type="ECO:0000313" key="19">
    <source>
        <dbReference type="Proteomes" id="UP001488838"/>
    </source>
</evidence>
<feature type="domain" description="C2H2-type" evidence="15">
    <location>
        <begin position="1991"/>
        <end position="2018"/>
    </location>
</feature>
<feature type="region of interest" description="Disordered" evidence="14">
    <location>
        <begin position="2069"/>
        <end position="2123"/>
    </location>
</feature>
<dbReference type="EMBL" id="JBBHLL010000650">
    <property type="protein sequence ID" value="KAK7798906.1"/>
    <property type="molecule type" value="Genomic_DNA"/>
</dbReference>
<dbReference type="InterPro" id="IPR013087">
    <property type="entry name" value="Znf_C2H2_type"/>
</dbReference>
<evidence type="ECO:0000259" key="15">
    <source>
        <dbReference type="PROSITE" id="PS50157"/>
    </source>
</evidence>
<name>A0AAW0HBS9_MYOGA</name>
<evidence type="ECO:0000256" key="2">
    <source>
        <dbReference type="ARBA" id="ARBA00004123"/>
    </source>
</evidence>
<evidence type="ECO:0008006" key="20">
    <source>
        <dbReference type="Google" id="ProtNLM"/>
    </source>
</evidence>
<evidence type="ECO:0000256" key="13">
    <source>
        <dbReference type="SAM" id="Coils"/>
    </source>
</evidence>
<dbReference type="Gene3D" id="6.10.140.140">
    <property type="match status" value="2"/>
</dbReference>
<dbReference type="Proteomes" id="UP001488838">
    <property type="component" value="Unassembled WGS sequence"/>
</dbReference>
<evidence type="ECO:0000256" key="11">
    <source>
        <dbReference type="ARBA" id="ARBA00023242"/>
    </source>
</evidence>
<dbReference type="FunFam" id="3.30.160.60:FF:000016">
    <property type="entry name" value="zinc finger protein 37 homolog"/>
    <property type="match status" value="1"/>
</dbReference>
<feature type="coiled-coil region" evidence="13">
    <location>
        <begin position="142"/>
        <end position="176"/>
    </location>
</feature>
<evidence type="ECO:0000256" key="3">
    <source>
        <dbReference type="ARBA" id="ARBA00006991"/>
    </source>
</evidence>
<keyword evidence="9" id="KW-0238">DNA-binding</keyword>
<feature type="domain" description="C2H2-type" evidence="15">
    <location>
        <begin position="1963"/>
        <end position="1990"/>
    </location>
</feature>
<dbReference type="PROSITE" id="PS50806">
    <property type="entry name" value="KRAB_RELATED"/>
    <property type="match status" value="1"/>
</dbReference>
<dbReference type="InterPro" id="IPR036236">
    <property type="entry name" value="Znf_C2H2_sf"/>
</dbReference>
<feature type="domain" description="C2H2-type" evidence="15">
    <location>
        <begin position="512"/>
        <end position="539"/>
    </location>
</feature>
<dbReference type="InterPro" id="IPR003655">
    <property type="entry name" value="aKRAB"/>
</dbReference>
<feature type="compositionally biased region" description="Polar residues" evidence="14">
    <location>
        <begin position="1841"/>
        <end position="1856"/>
    </location>
</feature>
<evidence type="ECO:0000256" key="8">
    <source>
        <dbReference type="ARBA" id="ARBA00023015"/>
    </source>
</evidence>
<gene>
    <name evidence="18" type="ORF">U0070_008414</name>
</gene>
<feature type="domain" description="C2H2-type" evidence="15">
    <location>
        <begin position="1275"/>
        <end position="1302"/>
    </location>
</feature>
<dbReference type="PANTHER" id="PTHR24381:SF393">
    <property type="entry name" value="CHROMATIN-LINKED ADAPTOR FOR MSL PROTEINS, ISOFORM B"/>
    <property type="match status" value="1"/>
</dbReference>
<organism evidence="18 19">
    <name type="scientific">Myodes glareolus</name>
    <name type="common">Bank vole</name>
    <name type="synonym">Clethrionomys glareolus</name>
    <dbReference type="NCBI Taxonomy" id="447135"/>
    <lineage>
        <taxon>Eukaryota</taxon>
        <taxon>Metazoa</taxon>
        <taxon>Chordata</taxon>
        <taxon>Craniata</taxon>
        <taxon>Vertebrata</taxon>
        <taxon>Euteleostomi</taxon>
        <taxon>Mammalia</taxon>
        <taxon>Eutheria</taxon>
        <taxon>Euarchontoglires</taxon>
        <taxon>Glires</taxon>
        <taxon>Rodentia</taxon>
        <taxon>Myomorpha</taxon>
        <taxon>Muroidea</taxon>
        <taxon>Cricetidae</taxon>
        <taxon>Arvicolinae</taxon>
        <taxon>Myodes</taxon>
    </lineage>
</organism>
<dbReference type="Pfam" id="PF00096">
    <property type="entry name" value="zf-C2H2"/>
    <property type="match status" value="10"/>
</dbReference>
<evidence type="ECO:0000256" key="12">
    <source>
        <dbReference type="PROSITE-ProRule" id="PRU00042"/>
    </source>
</evidence>
<dbReference type="SMART" id="SM00355">
    <property type="entry name" value="ZnF_C2H2"/>
    <property type="match status" value="14"/>
</dbReference>
<feature type="domain" description="C2H2-type" evidence="15">
    <location>
        <begin position="1131"/>
        <end position="1158"/>
    </location>
</feature>
<evidence type="ECO:0000256" key="9">
    <source>
        <dbReference type="ARBA" id="ARBA00023125"/>
    </source>
</evidence>
<keyword evidence="6 12" id="KW-0863">Zinc-finger</keyword>
<dbReference type="InterPro" id="IPR001909">
    <property type="entry name" value="KRAB"/>
</dbReference>
<feature type="compositionally biased region" description="Basic residues" evidence="14">
    <location>
        <begin position="440"/>
        <end position="449"/>
    </location>
</feature>
<dbReference type="FunFam" id="3.30.160.60:FF:002343">
    <property type="entry name" value="Zinc finger protein 33A"/>
    <property type="match status" value="1"/>
</dbReference>
<feature type="domain" description="C2H2-type" evidence="15">
    <location>
        <begin position="1907"/>
        <end position="1934"/>
    </location>
</feature>
<feature type="coiled-coil region" evidence="13">
    <location>
        <begin position="1633"/>
        <end position="1688"/>
    </location>
</feature>
<feature type="compositionally biased region" description="Polar residues" evidence="14">
    <location>
        <begin position="116"/>
        <end position="126"/>
    </location>
</feature>
<feature type="domain" description="KRAB-related" evidence="17">
    <location>
        <begin position="885"/>
        <end position="949"/>
    </location>
</feature>
<feature type="region of interest" description="Disordered" evidence="14">
    <location>
        <begin position="1834"/>
        <end position="1856"/>
    </location>
</feature>
<feature type="region of interest" description="Disordered" evidence="14">
    <location>
        <begin position="96"/>
        <end position="126"/>
    </location>
</feature>
<evidence type="ECO:0000256" key="7">
    <source>
        <dbReference type="ARBA" id="ARBA00022833"/>
    </source>
</evidence>
<keyword evidence="5" id="KW-0677">Repeat</keyword>
<feature type="domain" description="KRAB" evidence="16">
    <location>
        <begin position="888"/>
        <end position="959"/>
    </location>
</feature>
<comment type="function">
    <text evidence="1">May be involved in transcriptional regulation.</text>
</comment>